<comment type="caution">
    <text evidence="1">The sequence shown here is derived from an EMBL/GenBank/DDBJ whole genome shotgun (WGS) entry which is preliminary data.</text>
</comment>
<protein>
    <submittedName>
        <fullName evidence="1">Uncharacterized protein</fullName>
    </submittedName>
</protein>
<reference evidence="1" key="1">
    <citation type="journal article" date="2015" name="Nature">
        <title>Complex archaea that bridge the gap between prokaryotes and eukaryotes.</title>
        <authorList>
            <person name="Spang A."/>
            <person name="Saw J.H."/>
            <person name="Jorgensen S.L."/>
            <person name="Zaremba-Niedzwiedzka K."/>
            <person name="Martijn J."/>
            <person name="Lind A.E."/>
            <person name="van Eijk R."/>
            <person name="Schleper C."/>
            <person name="Guy L."/>
            <person name="Ettema T.J."/>
        </authorList>
    </citation>
    <scope>NUCLEOTIDE SEQUENCE</scope>
</reference>
<evidence type="ECO:0000313" key="1">
    <source>
        <dbReference type="EMBL" id="KKK96338.1"/>
    </source>
</evidence>
<gene>
    <name evidence="1" type="ORF">LCGC14_2663740</name>
</gene>
<dbReference type="AlphaFoldDB" id="A0A0F8ZR40"/>
<dbReference type="EMBL" id="LAZR01046530">
    <property type="protein sequence ID" value="KKK96338.1"/>
    <property type="molecule type" value="Genomic_DNA"/>
</dbReference>
<feature type="non-terminal residue" evidence="1">
    <location>
        <position position="27"/>
    </location>
</feature>
<accession>A0A0F8ZR40</accession>
<proteinExistence type="predicted"/>
<organism evidence="1">
    <name type="scientific">marine sediment metagenome</name>
    <dbReference type="NCBI Taxonomy" id="412755"/>
    <lineage>
        <taxon>unclassified sequences</taxon>
        <taxon>metagenomes</taxon>
        <taxon>ecological metagenomes</taxon>
    </lineage>
</organism>
<sequence length="27" mass="3068">MRSGDGIPKRFNTLPSVDLNEETKHIL</sequence>
<name>A0A0F8ZR40_9ZZZZ</name>